<reference evidence="2 3" key="1">
    <citation type="journal article" date="2019" name="Sci. Rep.">
        <title>A high-quality genome of Eragrostis curvula grass provides insights into Poaceae evolution and supports new strategies to enhance forage quality.</title>
        <authorList>
            <person name="Carballo J."/>
            <person name="Santos B.A.C.M."/>
            <person name="Zappacosta D."/>
            <person name="Garbus I."/>
            <person name="Selva J.P."/>
            <person name="Gallo C.A."/>
            <person name="Diaz A."/>
            <person name="Albertini E."/>
            <person name="Caccamo M."/>
            <person name="Echenique V."/>
        </authorList>
    </citation>
    <scope>NUCLEOTIDE SEQUENCE [LARGE SCALE GENOMIC DNA]</scope>
    <source>
        <strain evidence="3">cv. Victoria</strain>
        <tissue evidence="2">Leaf</tissue>
    </source>
</reference>
<name>A0A5J9UTT4_9POAL</name>
<feature type="region of interest" description="Disordered" evidence="1">
    <location>
        <begin position="230"/>
        <end position="287"/>
    </location>
</feature>
<keyword evidence="3" id="KW-1185">Reference proteome</keyword>
<dbReference type="Gramene" id="TVU26537">
    <property type="protein sequence ID" value="TVU26537"/>
    <property type="gene ID" value="EJB05_29089"/>
</dbReference>
<dbReference type="EMBL" id="RWGY01000013">
    <property type="protein sequence ID" value="TVU26537.1"/>
    <property type="molecule type" value="Genomic_DNA"/>
</dbReference>
<feature type="compositionally biased region" description="Polar residues" evidence="1">
    <location>
        <begin position="239"/>
        <end position="251"/>
    </location>
</feature>
<accession>A0A5J9UTT4</accession>
<sequence length="287" mass="32622">MLLVHKILAPNTCNQPTTRLLKVCLDVANIMEYDWVGYIMEDMKNAAKELQKKMNEGVPPSYVKGSTYFLGLYLLDWLQCNEVTPPLPSLKPRFIQWNRDQQERLETCHRVGCSPVVQYGNLKLKDVKNTCYAEDFHCPDGPLDADSVKFISDIQNELSSTDMSSEIKERIISILDAERKEIDRRREEILKEDKLRMLKLAHSLCSVFTDSLRPHQETSMVVGSSEAAAANNNAGNQNKGQDCTTPQVQDTEANRDISHVSSDLHTRESRDESGHTNLILNEQLNIQ</sequence>
<dbReference type="Proteomes" id="UP000324897">
    <property type="component" value="Chromosome 2"/>
</dbReference>
<organism evidence="2 3">
    <name type="scientific">Eragrostis curvula</name>
    <name type="common">weeping love grass</name>
    <dbReference type="NCBI Taxonomy" id="38414"/>
    <lineage>
        <taxon>Eukaryota</taxon>
        <taxon>Viridiplantae</taxon>
        <taxon>Streptophyta</taxon>
        <taxon>Embryophyta</taxon>
        <taxon>Tracheophyta</taxon>
        <taxon>Spermatophyta</taxon>
        <taxon>Magnoliopsida</taxon>
        <taxon>Liliopsida</taxon>
        <taxon>Poales</taxon>
        <taxon>Poaceae</taxon>
        <taxon>PACMAD clade</taxon>
        <taxon>Chloridoideae</taxon>
        <taxon>Eragrostideae</taxon>
        <taxon>Eragrostidinae</taxon>
        <taxon>Eragrostis</taxon>
    </lineage>
</organism>
<dbReference type="AlphaFoldDB" id="A0A5J9UTT4"/>
<evidence type="ECO:0000256" key="1">
    <source>
        <dbReference type="SAM" id="MobiDB-lite"/>
    </source>
</evidence>
<feature type="non-terminal residue" evidence="2">
    <location>
        <position position="1"/>
    </location>
</feature>
<comment type="caution">
    <text evidence="2">The sequence shown here is derived from an EMBL/GenBank/DDBJ whole genome shotgun (WGS) entry which is preliminary data.</text>
</comment>
<evidence type="ECO:0000313" key="2">
    <source>
        <dbReference type="EMBL" id="TVU26537.1"/>
    </source>
</evidence>
<feature type="non-terminal residue" evidence="2">
    <location>
        <position position="287"/>
    </location>
</feature>
<protein>
    <submittedName>
        <fullName evidence="2">Uncharacterized protein</fullName>
    </submittedName>
</protein>
<proteinExistence type="predicted"/>
<feature type="compositionally biased region" description="Polar residues" evidence="1">
    <location>
        <begin position="275"/>
        <end position="287"/>
    </location>
</feature>
<feature type="compositionally biased region" description="Basic and acidic residues" evidence="1">
    <location>
        <begin position="252"/>
        <end position="274"/>
    </location>
</feature>
<gene>
    <name evidence="2" type="ORF">EJB05_29089</name>
</gene>
<evidence type="ECO:0000313" key="3">
    <source>
        <dbReference type="Proteomes" id="UP000324897"/>
    </source>
</evidence>